<accession>A0A848L2Y4</accession>
<organism evidence="2 3">
    <name type="scientific">Gordonia asplenii</name>
    <dbReference type="NCBI Taxonomy" id="2725283"/>
    <lineage>
        <taxon>Bacteria</taxon>
        <taxon>Bacillati</taxon>
        <taxon>Actinomycetota</taxon>
        <taxon>Actinomycetes</taxon>
        <taxon>Mycobacteriales</taxon>
        <taxon>Gordoniaceae</taxon>
        <taxon>Gordonia</taxon>
    </lineage>
</organism>
<reference evidence="2 3" key="1">
    <citation type="submission" date="2020-04" db="EMBL/GenBank/DDBJ databases">
        <title>Gordonia sp. nov. TBRC 11910.</title>
        <authorList>
            <person name="Suriyachadkun C."/>
        </authorList>
    </citation>
    <scope>NUCLEOTIDE SEQUENCE [LARGE SCALE GENOMIC DNA]</scope>
    <source>
        <strain evidence="2 3">TBRC 11910</strain>
    </source>
</reference>
<sequence>MLIVSLLAVGCSREESIATVSSETTMAPPSSSEESIEAAPTTFPSRDQIHGIVIARVGDNEIVLLDPDTGNYKRIGVLPPGTDANSRKDLSPDFQKIATRQRVNNMYHAGWLDTNGSFTDMTPELATDDFGSNRAAKSLGFDQKNRFYWQIDEFSDSSSYPSNSKFYRVDADNPTGPHEEVTQAEAASRRNGYSSTRAADGSLNPPDCVRDAYSSLAPDTYFSVISSGGNSSPSNRGRQIVRTTTAVSAAGECVNDKETPLLPDTSQITVTQPVPSPDGSKVAFFATTGALYIVDGFGKSRPVKVLDSLPDSAMLEWL</sequence>
<evidence type="ECO:0000313" key="2">
    <source>
        <dbReference type="EMBL" id="NMO05126.1"/>
    </source>
</evidence>
<dbReference type="AlphaFoldDB" id="A0A848L2Y4"/>
<feature type="compositionally biased region" description="Basic and acidic residues" evidence="1">
    <location>
        <begin position="169"/>
        <end position="181"/>
    </location>
</feature>
<proteinExistence type="predicted"/>
<keyword evidence="3" id="KW-1185">Reference proteome</keyword>
<evidence type="ECO:0000313" key="3">
    <source>
        <dbReference type="Proteomes" id="UP000550729"/>
    </source>
</evidence>
<feature type="compositionally biased region" description="Low complexity" evidence="1">
    <location>
        <begin position="27"/>
        <end position="40"/>
    </location>
</feature>
<protein>
    <recommendedName>
        <fullName evidence="4">WD40 repeat protein</fullName>
    </recommendedName>
</protein>
<dbReference type="Proteomes" id="UP000550729">
    <property type="component" value="Unassembled WGS sequence"/>
</dbReference>
<evidence type="ECO:0008006" key="4">
    <source>
        <dbReference type="Google" id="ProtNLM"/>
    </source>
</evidence>
<feature type="region of interest" description="Disordered" evidence="1">
    <location>
        <begin position="169"/>
        <end position="205"/>
    </location>
</feature>
<evidence type="ECO:0000256" key="1">
    <source>
        <dbReference type="SAM" id="MobiDB-lite"/>
    </source>
</evidence>
<feature type="region of interest" description="Disordered" evidence="1">
    <location>
        <begin position="21"/>
        <end position="40"/>
    </location>
</feature>
<dbReference type="SUPFAM" id="SSF69304">
    <property type="entry name" value="Tricorn protease N-terminal domain"/>
    <property type="match status" value="1"/>
</dbReference>
<dbReference type="EMBL" id="JABBNB010000052">
    <property type="protein sequence ID" value="NMO05126.1"/>
    <property type="molecule type" value="Genomic_DNA"/>
</dbReference>
<comment type="caution">
    <text evidence="2">The sequence shown here is derived from an EMBL/GenBank/DDBJ whole genome shotgun (WGS) entry which is preliminary data.</text>
</comment>
<name>A0A848L2Y4_9ACTN</name>
<gene>
    <name evidence="2" type="ORF">HH308_28305</name>
</gene>